<dbReference type="Proteomes" id="UP001591681">
    <property type="component" value="Unassembled WGS sequence"/>
</dbReference>
<keyword evidence="4 8" id="KW-0732">Signal</keyword>
<feature type="compositionally biased region" description="Low complexity" evidence="7">
    <location>
        <begin position="145"/>
        <end position="154"/>
    </location>
</feature>
<dbReference type="PROSITE" id="PS50871">
    <property type="entry name" value="C1Q"/>
    <property type="match status" value="1"/>
</dbReference>
<feature type="compositionally biased region" description="Pro residues" evidence="7">
    <location>
        <begin position="290"/>
        <end position="301"/>
    </location>
</feature>
<dbReference type="EMBL" id="JBHFQA010000007">
    <property type="protein sequence ID" value="KAL2095926.1"/>
    <property type="molecule type" value="Genomic_DNA"/>
</dbReference>
<sequence>MPSLQLASVTAMVLILMVALTSAKTTARPKYSYTKKPIRDIPPTTMGWHNIPTKPVHPIEQPAGQHLTTETTTVPSEVAADYAMEGTAATGGGLENYTLDYNECYFNICECCPPEKGPRGMKGERGLPGPPGEKGEQGPGGLPGPSGLVGPLGVKGEKGEKGDPGSSGAAGIPGVHGKPGGRGDLGPKGDQGDAGPVGLKGDRGDMGLPGENGTKGEPGDTGPAGPPGLPGEKGIKGENGECTPLGERPLKGDKGEQGPPGIRGESGTPGLNGMHGAPGLPGERGELGKPGPPGDVGPLGPPGVMGMRGMRGMKGDRGPQGKRGDRGPRGMKGSNGFSEDRPRSGFSVGLFPSKSFPPSGFPIRFDKVFYNGENHYDLATSKFNCTYPGVYVFAYHLTVRNRPLRASLVVNGARRLRTRDTLYGQDIDQASNMVLLRLVQGDQVWVETLRDWNGAYSSSEDDSTFTGFLIFPDTT</sequence>
<proteinExistence type="predicted"/>
<gene>
    <name evidence="10" type="ORF">ACEWY4_008074</name>
</gene>
<protein>
    <recommendedName>
        <fullName evidence="9">C1q domain-containing protein</fullName>
    </recommendedName>
</protein>
<evidence type="ECO:0000259" key="9">
    <source>
        <dbReference type="PROSITE" id="PS50871"/>
    </source>
</evidence>
<evidence type="ECO:0000256" key="5">
    <source>
        <dbReference type="ARBA" id="ARBA00023119"/>
    </source>
</evidence>
<dbReference type="PRINTS" id="PR00007">
    <property type="entry name" value="COMPLEMNTC1Q"/>
</dbReference>
<dbReference type="InterPro" id="IPR001073">
    <property type="entry name" value="C1q_dom"/>
</dbReference>
<accession>A0ABD1KA59</accession>
<dbReference type="AlphaFoldDB" id="A0ABD1KA59"/>
<evidence type="ECO:0000256" key="1">
    <source>
        <dbReference type="ARBA" id="ARBA00004498"/>
    </source>
</evidence>
<evidence type="ECO:0000256" key="3">
    <source>
        <dbReference type="ARBA" id="ARBA00022530"/>
    </source>
</evidence>
<feature type="domain" description="C1q" evidence="9">
    <location>
        <begin position="339"/>
        <end position="475"/>
    </location>
</feature>
<dbReference type="InterPro" id="IPR050392">
    <property type="entry name" value="Collagen/C1q_domain"/>
</dbReference>
<dbReference type="Gene3D" id="2.60.120.40">
    <property type="match status" value="1"/>
</dbReference>
<keyword evidence="5" id="KW-0176">Collagen</keyword>
<dbReference type="GO" id="GO:0005581">
    <property type="term" value="C:collagen trimer"/>
    <property type="evidence" value="ECO:0007669"/>
    <property type="project" value="UniProtKB-KW"/>
</dbReference>
<keyword evidence="2" id="KW-0964">Secreted</keyword>
<feature type="signal peptide" evidence="8">
    <location>
        <begin position="1"/>
        <end position="23"/>
    </location>
</feature>
<evidence type="ECO:0000256" key="4">
    <source>
        <dbReference type="ARBA" id="ARBA00022729"/>
    </source>
</evidence>
<dbReference type="Pfam" id="PF01391">
    <property type="entry name" value="Collagen"/>
    <property type="match status" value="2"/>
</dbReference>
<keyword evidence="3" id="KW-0272">Extracellular matrix</keyword>
<dbReference type="InterPro" id="IPR008160">
    <property type="entry name" value="Collagen"/>
</dbReference>
<dbReference type="Pfam" id="PF00386">
    <property type="entry name" value="C1q"/>
    <property type="match status" value="1"/>
</dbReference>
<comment type="caution">
    <text evidence="10">The sequence shown here is derived from an EMBL/GenBank/DDBJ whole genome shotgun (WGS) entry which is preliminary data.</text>
</comment>
<comment type="subcellular location">
    <subcellularLocation>
        <location evidence="1">Secreted</location>
        <location evidence="1">Extracellular space</location>
        <location evidence="1">Extracellular matrix</location>
    </subcellularLocation>
</comment>
<dbReference type="PANTHER" id="PTHR15427:SF51">
    <property type="entry name" value="OTOLIN 1"/>
    <property type="match status" value="1"/>
</dbReference>
<evidence type="ECO:0000313" key="11">
    <source>
        <dbReference type="Proteomes" id="UP001591681"/>
    </source>
</evidence>
<feature type="region of interest" description="Disordered" evidence="7">
    <location>
        <begin position="122"/>
        <end position="346"/>
    </location>
</feature>
<evidence type="ECO:0000256" key="7">
    <source>
        <dbReference type="SAM" id="MobiDB-lite"/>
    </source>
</evidence>
<dbReference type="InterPro" id="IPR008983">
    <property type="entry name" value="Tumour_necrosis_fac-like_dom"/>
</dbReference>
<dbReference type="SMART" id="SM00110">
    <property type="entry name" value="C1Q"/>
    <property type="match status" value="1"/>
</dbReference>
<organism evidence="10 11">
    <name type="scientific">Coilia grayii</name>
    <name type="common">Gray's grenadier anchovy</name>
    <dbReference type="NCBI Taxonomy" id="363190"/>
    <lineage>
        <taxon>Eukaryota</taxon>
        <taxon>Metazoa</taxon>
        <taxon>Chordata</taxon>
        <taxon>Craniata</taxon>
        <taxon>Vertebrata</taxon>
        <taxon>Euteleostomi</taxon>
        <taxon>Actinopterygii</taxon>
        <taxon>Neopterygii</taxon>
        <taxon>Teleostei</taxon>
        <taxon>Clupei</taxon>
        <taxon>Clupeiformes</taxon>
        <taxon>Clupeoidei</taxon>
        <taxon>Engraulidae</taxon>
        <taxon>Coilinae</taxon>
        <taxon>Coilia</taxon>
    </lineage>
</organism>
<keyword evidence="11" id="KW-1185">Reference proteome</keyword>
<evidence type="ECO:0000313" key="10">
    <source>
        <dbReference type="EMBL" id="KAL2095926.1"/>
    </source>
</evidence>
<dbReference type="FunFam" id="2.60.120.40:FF:000001">
    <property type="entry name" value="Complement C1q B chain"/>
    <property type="match status" value="1"/>
</dbReference>
<keyword evidence="6" id="KW-0325">Glycoprotein</keyword>
<evidence type="ECO:0000256" key="6">
    <source>
        <dbReference type="ARBA" id="ARBA00023180"/>
    </source>
</evidence>
<name>A0ABD1KA59_9TELE</name>
<evidence type="ECO:0000256" key="2">
    <source>
        <dbReference type="ARBA" id="ARBA00022525"/>
    </source>
</evidence>
<dbReference type="PANTHER" id="PTHR15427">
    <property type="entry name" value="EMILIN ELASTIN MICROFIBRIL INTERFACE-LOCATED PROTEIN ELASTIN MICROFIBRIL INTERFACER"/>
    <property type="match status" value="1"/>
</dbReference>
<feature type="chain" id="PRO_5044760159" description="C1q domain-containing protein" evidence="8">
    <location>
        <begin position="24"/>
        <end position="475"/>
    </location>
</feature>
<evidence type="ECO:0000256" key="8">
    <source>
        <dbReference type="SAM" id="SignalP"/>
    </source>
</evidence>
<dbReference type="SUPFAM" id="SSF49842">
    <property type="entry name" value="TNF-like"/>
    <property type="match status" value="1"/>
</dbReference>
<feature type="compositionally biased region" description="Basic and acidic residues" evidence="7">
    <location>
        <begin position="313"/>
        <end position="328"/>
    </location>
</feature>
<reference evidence="10 11" key="1">
    <citation type="submission" date="2024-09" db="EMBL/GenBank/DDBJ databases">
        <title>A chromosome-level genome assembly of Gray's grenadier anchovy, Coilia grayii.</title>
        <authorList>
            <person name="Fu Z."/>
        </authorList>
    </citation>
    <scope>NUCLEOTIDE SEQUENCE [LARGE SCALE GENOMIC DNA]</scope>
    <source>
        <strain evidence="10">G4</strain>
        <tissue evidence="10">Muscle</tissue>
    </source>
</reference>